<sequence>MTGYGEPEVHEPYYESVQSQSKTTFKEQELFGGAFLIKQLPDTFRDISDFVPVGDNQEIFSDTNESNPAYSGNQLIIDILEKHESETADAIAAHFKELGNSQQAKDPLVLSQKIVKSEAPAEVAEICKNISVSGSSYSIHLLKGTQQVMPNKKQQGDRDFVTLLMCLFRFEEPYTTDLLVSLHIPDKHTMEEDDKAESGQSAAYKQYVELCEGDFKEMISSFTIKEASLKELLGMD</sequence>
<evidence type="ECO:0000313" key="4">
    <source>
        <dbReference type="EMBL" id="CAE0319876.1"/>
    </source>
</evidence>
<dbReference type="Pfam" id="PF04603">
    <property type="entry name" value="Mog1"/>
    <property type="match status" value="1"/>
</dbReference>
<dbReference type="GO" id="GO:0031267">
    <property type="term" value="F:small GTPase binding"/>
    <property type="evidence" value="ECO:0007669"/>
    <property type="project" value="TreeGrafter"/>
</dbReference>
<protein>
    <recommendedName>
        <fullName evidence="5">Ran guanine nucleotide release factor</fullName>
    </recommendedName>
</protein>
<keyword evidence="3" id="KW-0653">Protein transport</keyword>
<proteinExistence type="inferred from homology"/>
<dbReference type="GO" id="GO:0005634">
    <property type="term" value="C:nucleus"/>
    <property type="evidence" value="ECO:0007669"/>
    <property type="project" value="TreeGrafter"/>
</dbReference>
<organism evidence="4">
    <name type="scientific">Strombidium inclinatum</name>
    <dbReference type="NCBI Taxonomy" id="197538"/>
    <lineage>
        <taxon>Eukaryota</taxon>
        <taxon>Sar</taxon>
        <taxon>Alveolata</taxon>
        <taxon>Ciliophora</taxon>
        <taxon>Intramacronucleata</taxon>
        <taxon>Spirotrichea</taxon>
        <taxon>Oligotrichia</taxon>
        <taxon>Strombidiidae</taxon>
        <taxon>Strombidium</taxon>
    </lineage>
</organism>
<dbReference type="GO" id="GO:0005085">
    <property type="term" value="F:guanyl-nucleotide exchange factor activity"/>
    <property type="evidence" value="ECO:0007669"/>
    <property type="project" value="TreeGrafter"/>
</dbReference>
<dbReference type="Gene3D" id="3.40.1000.10">
    <property type="entry name" value="Mog1/PsbP, alpha/beta/alpha sandwich"/>
    <property type="match status" value="1"/>
</dbReference>
<evidence type="ECO:0000256" key="3">
    <source>
        <dbReference type="ARBA" id="ARBA00022927"/>
    </source>
</evidence>
<dbReference type="GO" id="GO:0006606">
    <property type="term" value="P:protein import into nucleus"/>
    <property type="evidence" value="ECO:0007669"/>
    <property type="project" value="TreeGrafter"/>
</dbReference>
<gene>
    <name evidence="4" type="ORF">SINC0208_LOCUS454</name>
</gene>
<accession>A0A7S3ICF9</accession>
<dbReference type="SUPFAM" id="SSF55724">
    <property type="entry name" value="Mog1p/PsbP-like"/>
    <property type="match status" value="1"/>
</dbReference>
<evidence type="ECO:0000256" key="2">
    <source>
        <dbReference type="ARBA" id="ARBA00022448"/>
    </source>
</evidence>
<evidence type="ECO:0000256" key="1">
    <source>
        <dbReference type="ARBA" id="ARBA00010307"/>
    </source>
</evidence>
<dbReference type="AlphaFoldDB" id="A0A7S3ICF9"/>
<dbReference type="PANTHER" id="PTHR15837">
    <property type="entry name" value="RAN GUANINE NUCLEOTIDE RELEASE FACTOR"/>
    <property type="match status" value="1"/>
</dbReference>
<comment type="similarity">
    <text evidence="1">Belongs to the MOG1 family.</text>
</comment>
<keyword evidence="2" id="KW-0813">Transport</keyword>
<dbReference type="InterPro" id="IPR016123">
    <property type="entry name" value="Mog1/PsbP_a/b/a-sand"/>
</dbReference>
<evidence type="ECO:0008006" key="5">
    <source>
        <dbReference type="Google" id="ProtNLM"/>
    </source>
</evidence>
<dbReference type="EMBL" id="HBIH01001180">
    <property type="protein sequence ID" value="CAE0319876.1"/>
    <property type="molecule type" value="Transcribed_RNA"/>
</dbReference>
<name>A0A7S3ICF9_9SPIT</name>
<dbReference type="PANTHER" id="PTHR15837:SF0">
    <property type="entry name" value="RAN GUANINE NUCLEOTIDE RELEASE FACTOR"/>
    <property type="match status" value="1"/>
</dbReference>
<dbReference type="InterPro" id="IPR007681">
    <property type="entry name" value="Mog1"/>
</dbReference>
<reference evidence="4" key="1">
    <citation type="submission" date="2021-01" db="EMBL/GenBank/DDBJ databases">
        <authorList>
            <person name="Corre E."/>
            <person name="Pelletier E."/>
            <person name="Niang G."/>
            <person name="Scheremetjew M."/>
            <person name="Finn R."/>
            <person name="Kale V."/>
            <person name="Holt S."/>
            <person name="Cochrane G."/>
            <person name="Meng A."/>
            <person name="Brown T."/>
            <person name="Cohen L."/>
        </authorList>
    </citation>
    <scope>NUCLEOTIDE SEQUENCE</scope>
    <source>
        <strain evidence="4">S3</strain>
    </source>
</reference>